<dbReference type="SUPFAM" id="SSF46689">
    <property type="entry name" value="Homeodomain-like"/>
    <property type="match status" value="1"/>
</dbReference>
<proteinExistence type="predicted"/>
<dbReference type="AlphaFoldDB" id="B8LXR6"/>
<dbReference type="EMBL" id="EQ962652">
    <property type="protein sequence ID" value="EED24651.1"/>
    <property type="molecule type" value="Genomic_DNA"/>
</dbReference>
<dbReference type="SMART" id="SM00717">
    <property type="entry name" value="SANT"/>
    <property type="match status" value="1"/>
</dbReference>
<feature type="compositionally biased region" description="Basic and acidic residues" evidence="1">
    <location>
        <begin position="62"/>
        <end position="82"/>
    </location>
</feature>
<reference evidence="5" key="1">
    <citation type="journal article" date="2015" name="Genome Announc.">
        <title>Genome sequence of the AIDS-associated pathogen Penicillium marneffei (ATCC18224) and its near taxonomic relative Talaromyces stipitatus (ATCC10500).</title>
        <authorList>
            <person name="Nierman W.C."/>
            <person name="Fedorova-Abrams N.D."/>
            <person name="Andrianopoulos A."/>
        </authorList>
    </citation>
    <scope>NUCLEOTIDE SEQUENCE [LARGE SCALE GENOMIC DNA]</scope>
    <source>
        <strain evidence="5">ATCC 10500 / CBS 375.48 / QM 6759 / NRRL 1006</strain>
    </source>
</reference>
<dbReference type="InterPro" id="IPR017930">
    <property type="entry name" value="Myb_dom"/>
</dbReference>
<dbReference type="RefSeq" id="XP_002342038.1">
    <property type="nucleotide sequence ID" value="XM_002341997.1"/>
</dbReference>
<accession>B8LXR6</accession>
<name>B8LXR6_TALSN</name>
<dbReference type="VEuPathDB" id="FungiDB:TSTA_080060"/>
<dbReference type="Proteomes" id="UP000001745">
    <property type="component" value="Unassembled WGS sequence"/>
</dbReference>
<dbReference type="GeneID" id="8102418"/>
<dbReference type="InterPro" id="IPR009057">
    <property type="entry name" value="Homeodomain-like_sf"/>
</dbReference>
<feature type="domain" description="HTH myb-type" evidence="3">
    <location>
        <begin position="57"/>
        <end position="111"/>
    </location>
</feature>
<organism evidence="4 5">
    <name type="scientific">Talaromyces stipitatus (strain ATCC 10500 / CBS 375.48 / QM 6759 / NRRL 1006)</name>
    <name type="common">Penicillium stipitatum</name>
    <dbReference type="NCBI Taxonomy" id="441959"/>
    <lineage>
        <taxon>Eukaryota</taxon>
        <taxon>Fungi</taxon>
        <taxon>Dikarya</taxon>
        <taxon>Ascomycota</taxon>
        <taxon>Pezizomycotina</taxon>
        <taxon>Eurotiomycetes</taxon>
        <taxon>Eurotiomycetidae</taxon>
        <taxon>Eurotiales</taxon>
        <taxon>Trichocomaceae</taxon>
        <taxon>Talaromyces</taxon>
        <taxon>Talaromyces sect. Talaromyces</taxon>
    </lineage>
</organism>
<gene>
    <name evidence="4" type="ORF">TSTA_080060</name>
</gene>
<feature type="region of interest" description="Disordered" evidence="1">
    <location>
        <begin position="44"/>
        <end position="83"/>
    </location>
</feature>
<dbReference type="HOGENOM" id="CLU_1723553_0_0_1"/>
<evidence type="ECO:0000313" key="5">
    <source>
        <dbReference type="Proteomes" id="UP000001745"/>
    </source>
</evidence>
<evidence type="ECO:0000256" key="1">
    <source>
        <dbReference type="SAM" id="MobiDB-lite"/>
    </source>
</evidence>
<feature type="domain" description="Myb-like" evidence="2">
    <location>
        <begin position="57"/>
        <end position="107"/>
    </location>
</feature>
<evidence type="ECO:0000259" key="2">
    <source>
        <dbReference type="PROSITE" id="PS50090"/>
    </source>
</evidence>
<protein>
    <submittedName>
        <fullName evidence="4">Uncharacterized protein</fullName>
    </submittedName>
</protein>
<feature type="region of interest" description="Disordered" evidence="1">
    <location>
        <begin position="111"/>
        <end position="152"/>
    </location>
</feature>
<dbReference type="PROSITE" id="PS50090">
    <property type="entry name" value="MYB_LIKE"/>
    <property type="match status" value="1"/>
</dbReference>
<dbReference type="InParanoid" id="B8LXR6"/>
<sequence>MGKEDGGQPVACIHLNTAPKALVIQLINQGLDAALSLDELSSKQQDSQLSARIANPGKPLKRKEWTPEEDARLKQPREKDKLPWSQVKKHFPTRTAGAVQVRYYTAVKDSTSPSIEPVLQNRTKDTLDTASGVTSRSRPVRARRAVERYSPS</sequence>
<evidence type="ECO:0000313" key="4">
    <source>
        <dbReference type="EMBL" id="EED24651.1"/>
    </source>
</evidence>
<dbReference type="PhylomeDB" id="B8LXR6"/>
<dbReference type="PROSITE" id="PS51294">
    <property type="entry name" value="HTH_MYB"/>
    <property type="match status" value="1"/>
</dbReference>
<evidence type="ECO:0000259" key="3">
    <source>
        <dbReference type="PROSITE" id="PS51294"/>
    </source>
</evidence>
<dbReference type="InterPro" id="IPR001005">
    <property type="entry name" value="SANT/Myb"/>
</dbReference>
<dbReference type="CDD" id="cd00167">
    <property type="entry name" value="SANT"/>
    <property type="match status" value="1"/>
</dbReference>
<dbReference type="Pfam" id="PF13921">
    <property type="entry name" value="Myb_DNA-bind_6"/>
    <property type="match status" value="1"/>
</dbReference>
<dbReference type="OrthoDB" id="2143914at2759"/>
<dbReference type="Gene3D" id="1.10.10.60">
    <property type="entry name" value="Homeodomain-like"/>
    <property type="match status" value="1"/>
</dbReference>
<keyword evidence="5" id="KW-1185">Reference proteome</keyword>